<evidence type="ECO:0000313" key="3">
    <source>
        <dbReference type="Proteomes" id="UP000298652"/>
    </source>
</evidence>
<proteinExistence type="predicted"/>
<dbReference type="Gramene" id="TKW22120">
    <property type="protein sequence ID" value="TKW22120"/>
    <property type="gene ID" value="SEVIR_4G208000v2"/>
</dbReference>
<reference evidence="2" key="1">
    <citation type="submission" date="2019-03" db="EMBL/GenBank/DDBJ databases">
        <title>WGS assembly of Setaria viridis.</title>
        <authorList>
            <person name="Huang P."/>
            <person name="Jenkins J."/>
            <person name="Grimwood J."/>
            <person name="Barry K."/>
            <person name="Healey A."/>
            <person name="Mamidi S."/>
            <person name="Sreedasyam A."/>
            <person name="Shu S."/>
            <person name="Feldman M."/>
            <person name="Wu J."/>
            <person name="Yu Y."/>
            <person name="Chen C."/>
            <person name="Johnson J."/>
            <person name="Rokhsar D."/>
            <person name="Baxter I."/>
            <person name="Schmutz J."/>
            <person name="Brutnell T."/>
            <person name="Kellogg E."/>
        </authorList>
    </citation>
    <scope>NUCLEOTIDE SEQUENCE [LARGE SCALE GENOMIC DNA]</scope>
</reference>
<name>A0A4U6UZG8_SETVI</name>
<accession>A0A4U6UZG8</accession>
<sequence length="137" mass="14433">MAIPEATMWSDTSRISRRRNRLLTDSHSRPLLLFFPEILFVVARGCTVSCVPLVFVCRGSVDSDGGGEEGAAAAIHTGRWGGSGLVSSLGARSPRASVLRPLRCPPPETVPRPAPPPGNLLMPVGIPGISPRSPLTA</sequence>
<evidence type="ECO:0000256" key="1">
    <source>
        <dbReference type="SAM" id="MobiDB-lite"/>
    </source>
</evidence>
<organism evidence="2 3">
    <name type="scientific">Setaria viridis</name>
    <name type="common">Green bristlegrass</name>
    <name type="synonym">Setaria italica subsp. viridis</name>
    <dbReference type="NCBI Taxonomy" id="4556"/>
    <lineage>
        <taxon>Eukaryota</taxon>
        <taxon>Viridiplantae</taxon>
        <taxon>Streptophyta</taxon>
        <taxon>Embryophyta</taxon>
        <taxon>Tracheophyta</taxon>
        <taxon>Spermatophyta</taxon>
        <taxon>Magnoliopsida</taxon>
        <taxon>Liliopsida</taxon>
        <taxon>Poales</taxon>
        <taxon>Poaceae</taxon>
        <taxon>PACMAD clade</taxon>
        <taxon>Panicoideae</taxon>
        <taxon>Panicodae</taxon>
        <taxon>Paniceae</taxon>
        <taxon>Cenchrinae</taxon>
        <taxon>Setaria</taxon>
    </lineage>
</organism>
<protein>
    <submittedName>
        <fullName evidence="2">Uncharacterized protein</fullName>
    </submittedName>
</protein>
<feature type="region of interest" description="Disordered" evidence="1">
    <location>
        <begin position="97"/>
        <end position="137"/>
    </location>
</feature>
<keyword evidence="3" id="KW-1185">Reference proteome</keyword>
<evidence type="ECO:0000313" key="2">
    <source>
        <dbReference type="EMBL" id="TKW22120.1"/>
    </source>
</evidence>
<dbReference type="Proteomes" id="UP000298652">
    <property type="component" value="Chromosome 4"/>
</dbReference>
<gene>
    <name evidence="2" type="ORF">SEVIR_4G208000v2</name>
</gene>
<dbReference type="EMBL" id="CM016555">
    <property type="protein sequence ID" value="TKW22120.1"/>
    <property type="molecule type" value="Genomic_DNA"/>
</dbReference>
<dbReference type="AlphaFoldDB" id="A0A4U6UZG8"/>
<feature type="compositionally biased region" description="Pro residues" evidence="1">
    <location>
        <begin position="103"/>
        <end position="118"/>
    </location>
</feature>